<accession>A0A8C8WBC3</accession>
<evidence type="ECO:0000313" key="8">
    <source>
        <dbReference type="Ensembl" id="ENSPLOP00000001046.1"/>
    </source>
</evidence>
<evidence type="ECO:0000313" key="9">
    <source>
        <dbReference type="Proteomes" id="UP000694399"/>
    </source>
</evidence>
<dbReference type="GO" id="GO:0008430">
    <property type="term" value="F:selenium binding"/>
    <property type="evidence" value="ECO:0007669"/>
    <property type="project" value="InterPro"/>
</dbReference>
<keyword evidence="9" id="KW-1185">Reference proteome</keyword>
<sequence length="173" mass="19582">MWKSLGLALALCLLPWGRTESQGQSSFCKQPPAWSIRDQNPMLNSSGSVTVVALLQASYLCILQASRHRKMRTSVKLYLQLPWEIQLRLHSHITTTTITTIMGISIMGMVNLQRTSNQKHQMPLGTPLLKSLITTTSTRTTKDRAIQRTEICQQAVKVYNFLSHQRSSDERDV</sequence>
<dbReference type="Ensembl" id="ENSPLOT00000001135.1">
    <property type="protein sequence ID" value="ENSPLOP00000001046.1"/>
    <property type="gene ID" value="ENSPLOG00000000785.1"/>
</dbReference>
<keyword evidence="4" id="KW-0712">Selenocysteine</keyword>
<dbReference type="Proteomes" id="UP000694399">
    <property type="component" value="Chromosome A1"/>
</dbReference>
<dbReference type="GO" id="GO:0005576">
    <property type="term" value="C:extracellular region"/>
    <property type="evidence" value="ECO:0007669"/>
    <property type="project" value="UniProtKB-SubCell"/>
</dbReference>
<feature type="domain" description="Selenoprotein P N-terminal" evidence="7">
    <location>
        <begin position="23"/>
        <end position="74"/>
    </location>
</feature>
<evidence type="ECO:0000256" key="5">
    <source>
        <dbReference type="ARBA" id="ARBA00023180"/>
    </source>
</evidence>
<dbReference type="InterPro" id="IPR037941">
    <property type="entry name" value="SeP"/>
</dbReference>
<evidence type="ECO:0000256" key="4">
    <source>
        <dbReference type="ARBA" id="ARBA00022933"/>
    </source>
</evidence>
<comment type="subcellular location">
    <subcellularLocation>
        <location evidence="1">Secreted</location>
    </subcellularLocation>
</comment>
<reference evidence="8" key="3">
    <citation type="submission" date="2025-09" db="UniProtKB">
        <authorList>
            <consortium name="Ensembl"/>
        </authorList>
    </citation>
    <scope>IDENTIFICATION</scope>
</reference>
<evidence type="ECO:0000256" key="2">
    <source>
        <dbReference type="ARBA" id="ARBA00022525"/>
    </source>
</evidence>
<evidence type="ECO:0000256" key="1">
    <source>
        <dbReference type="ARBA" id="ARBA00004613"/>
    </source>
</evidence>
<dbReference type="Pfam" id="PF04592">
    <property type="entry name" value="SelP_N"/>
    <property type="match status" value="1"/>
</dbReference>
<proteinExistence type="predicted"/>
<protein>
    <recommendedName>
        <fullName evidence="7">Selenoprotein P N-terminal domain-containing protein</fullName>
    </recommendedName>
</protein>
<reference evidence="8" key="1">
    <citation type="journal article" date="2019" name="bioRxiv">
        <title>Long live the king: chromosome-level assembly of the lion (Panthera leo) using linked-read, Hi-C, and long read data.</title>
        <authorList>
            <person name="Armstrong E.E."/>
            <person name="Taylor R.W."/>
            <person name="Miller D.E."/>
            <person name="Kaelin C."/>
            <person name="Barsh G."/>
            <person name="Hadly E.A."/>
            <person name="Petrov D."/>
        </authorList>
    </citation>
    <scope>NUCLEOTIDE SEQUENCE [LARGE SCALE GENOMIC DNA]</scope>
</reference>
<dbReference type="PANTHER" id="PTHR10105:SF3">
    <property type="entry name" value="SELENOPROTEIN P"/>
    <property type="match status" value="1"/>
</dbReference>
<dbReference type="GeneTree" id="ENSGT00510000049326"/>
<dbReference type="PANTHER" id="PTHR10105">
    <property type="entry name" value="SELENOPROTEIN P"/>
    <property type="match status" value="1"/>
</dbReference>
<evidence type="ECO:0000259" key="7">
    <source>
        <dbReference type="Pfam" id="PF04592"/>
    </source>
</evidence>
<keyword evidence="3 6" id="KW-0732">Signal</keyword>
<dbReference type="OMA" id="ASRHWKM"/>
<feature type="signal peptide" evidence="6">
    <location>
        <begin position="1"/>
        <end position="21"/>
    </location>
</feature>
<dbReference type="AlphaFoldDB" id="A0A8C8WBC3"/>
<reference evidence="8" key="2">
    <citation type="submission" date="2025-08" db="UniProtKB">
        <authorList>
            <consortium name="Ensembl"/>
        </authorList>
    </citation>
    <scope>IDENTIFICATION</scope>
</reference>
<dbReference type="InterPro" id="IPR007671">
    <property type="entry name" value="Selenoprotein-P_N"/>
</dbReference>
<feature type="chain" id="PRO_5034236786" description="Selenoprotein P N-terminal domain-containing protein" evidence="6">
    <location>
        <begin position="22"/>
        <end position="173"/>
    </location>
</feature>
<keyword evidence="2" id="KW-0964">Secreted</keyword>
<keyword evidence="5" id="KW-0325">Glycoprotein</keyword>
<dbReference type="GO" id="GO:0001887">
    <property type="term" value="P:selenium compound metabolic process"/>
    <property type="evidence" value="ECO:0007669"/>
    <property type="project" value="TreeGrafter"/>
</dbReference>
<evidence type="ECO:0000256" key="3">
    <source>
        <dbReference type="ARBA" id="ARBA00022729"/>
    </source>
</evidence>
<evidence type="ECO:0000256" key="6">
    <source>
        <dbReference type="SAM" id="SignalP"/>
    </source>
</evidence>
<organism evidence="8 9">
    <name type="scientific">Panthera leo</name>
    <name type="common">Lion</name>
    <dbReference type="NCBI Taxonomy" id="9689"/>
    <lineage>
        <taxon>Eukaryota</taxon>
        <taxon>Metazoa</taxon>
        <taxon>Chordata</taxon>
        <taxon>Craniata</taxon>
        <taxon>Vertebrata</taxon>
        <taxon>Euteleostomi</taxon>
        <taxon>Mammalia</taxon>
        <taxon>Eutheria</taxon>
        <taxon>Laurasiatheria</taxon>
        <taxon>Carnivora</taxon>
        <taxon>Feliformia</taxon>
        <taxon>Felidae</taxon>
        <taxon>Pantherinae</taxon>
        <taxon>Panthera</taxon>
    </lineage>
</organism>
<name>A0A8C8WBC3_PANLE</name>